<evidence type="ECO:0000313" key="23">
    <source>
        <dbReference type="Proteomes" id="UP000290037"/>
    </source>
</evidence>
<feature type="transmembrane region" description="Helical" evidence="19">
    <location>
        <begin position="100"/>
        <end position="121"/>
    </location>
</feature>
<evidence type="ECO:0000313" key="22">
    <source>
        <dbReference type="Proteomes" id="UP000184240"/>
    </source>
</evidence>
<feature type="binding site" evidence="17">
    <location>
        <position position="32"/>
    </location>
    <ligand>
        <name>ATP</name>
        <dbReference type="ChEBI" id="CHEBI:30616"/>
    </ligand>
</feature>
<keyword evidence="12 19" id="KW-0472">Membrane</keyword>
<dbReference type="STRING" id="573501.SAMN04487999_2033"/>
<evidence type="ECO:0000256" key="6">
    <source>
        <dbReference type="ARBA" id="ARBA00022692"/>
    </source>
</evidence>
<evidence type="ECO:0000256" key="1">
    <source>
        <dbReference type="ARBA" id="ARBA00004651"/>
    </source>
</evidence>
<comment type="similarity">
    <text evidence="2">Belongs to the bacterial diacylglycerol kinase family.</text>
</comment>
<evidence type="ECO:0000256" key="18">
    <source>
        <dbReference type="PIRSR" id="PIRSR600829-4"/>
    </source>
</evidence>
<evidence type="ECO:0000256" key="7">
    <source>
        <dbReference type="ARBA" id="ARBA00022741"/>
    </source>
</evidence>
<feature type="active site" description="Proton acceptor" evidence="15">
    <location>
        <position position="73"/>
    </location>
</feature>
<keyword evidence="18" id="KW-0479">Metal-binding</keyword>
<evidence type="ECO:0000256" key="11">
    <source>
        <dbReference type="ARBA" id="ARBA00023098"/>
    </source>
</evidence>
<dbReference type="CDD" id="cd14265">
    <property type="entry name" value="UDPK_IM_like"/>
    <property type="match status" value="1"/>
</dbReference>
<dbReference type="PANTHER" id="PTHR34299:SF1">
    <property type="entry name" value="DIACYLGLYCEROL KINASE"/>
    <property type="match status" value="1"/>
</dbReference>
<feature type="binding site" evidence="17">
    <location>
        <position position="80"/>
    </location>
    <ligand>
        <name>ATP</name>
        <dbReference type="ChEBI" id="CHEBI:30616"/>
    </ligand>
</feature>
<feature type="binding site" evidence="16">
    <location>
        <position position="73"/>
    </location>
    <ligand>
        <name>substrate</name>
    </ligand>
</feature>
<dbReference type="InterPro" id="IPR033717">
    <property type="entry name" value="UDPK"/>
</dbReference>
<dbReference type="Pfam" id="PF01219">
    <property type="entry name" value="DAGK_prokar"/>
    <property type="match status" value="1"/>
</dbReference>
<dbReference type="RefSeq" id="WP_072982712.1">
    <property type="nucleotide sequence ID" value="NZ_CAXPJH010000009.1"/>
</dbReference>
<keyword evidence="6 19" id="KW-0812">Transmembrane</keyword>
<feature type="binding site" evidence="18">
    <location>
        <position position="80"/>
    </location>
    <ligand>
        <name>a divalent metal cation</name>
        <dbReference type="ChEBI" id="CHEBI:60240"/>
    </ligand>
</feature>
<dbReference type="GO" id="GO:0016301">
    <property type="term" value="F:kinase activity"/>
    <property type="evidence" value="ECO:0007669"/>
    <property type="project" value="UniProtKB-KW"/>
</dbReference>
<keyword evidence="13" id="KW-0594">Phospholipid biosynthesis</keyword>
<dbReference type="AlphaFoldDB" id="A0A1M5Y9G6"/>
<keyword evidence="11" id="KW-0443">Lipid metabolism</keyword>
<reference evidence="21" key="1">
    <citation type="submission" date="2016-11" db="EMBL/GenBank/DDBJ databases">
        <authorList>
            <person name="Jaros S."/>
            <person name="Januszkiewicz K."/>
            <person name="Wedrychowicz H."/>
        </authorList>
    </citation>
    <scope>NUCLEOTIDE SEQUENCE [LARGE SCALE GENOMIC DNA]</scope>
    <source>
        <strain evidence="21">DSM 19859</strain>
    </source>
</reference>
<sequence length="125" mass="13688">MTDPETKEHFVVNRIKAFKYAFKGAWLLLKNEPSIQVQSLCALVVTVLGFVYEISSVEWCIQLLAIGLVLAVEGLNTAIEKIADFIHPDYHKKIGVIKDVSAGAVTFAAVIAAIIGGIIYIPKLF</sequence>
<keyword evidence="9 17" id="KW-0067">ATP-binding</keyword>
<evidence type="ECO:0000256" key="15">
    <source>
        <dbReference type="PIRSR" id="PIRSR600829-1"/>
    </source>
</evidence>
<feature type="binding site" evidence="17">
    <location>
        <position position="20"/>
    </location>
    <ligand>
        <name>ATP</name>
        <dbReference type="ChEBI" id="CHEBI:30616"/>
    </ligand>
</feature>
<dbReference type="GO" id="GO:0005886">
    <property type="term" value="C:plasma membrane"/>
    <property type="evidence" value="ECO:0007669"/>
    <property type="project" value="UniProtKB-SubCell"/>
</dbReference>
<dbReference type="InterPro" id="IPR000829">
    <property type="entry name" value="DAGK"/>
</dbReference>
<evidence type="ECO:0000256" key="8">
    <source>
        <dbReference type="ARBA" id="ARBA00022777"/>
    </source>
</evidence>
<organism evidence="21 22">
    <name type="scientific">Leeuwenhoekiella palythoae</name>
    <dbReference type="NCBI Taxonomy" id="573501"/>
    <lineage>
        <taxon>Bacteria</taxon>
        <taxon>Pseudomonadati</taxon>
        <taxon>Bacteroidota</taxon>
        <taxon>Flavobacteriia</taxon>
        <taxon>Flavobacteriales</taxon>
        <taxon>Flavobacteriaceae</taxon>
        <taxon>Leeuwenhoekiella</taxon>
    </lineage>
</organism>
<proteinExistence type="inferred from homology"/>
<reference evidence="20 23" key="3">
    <citation type="submission" date="2018-07" db="EMBL/GenBank/DDBJ databases">
        <title>Leeuwenhoekiella genomics.</title>
        <authorList>
            <person name="Tahon G."/>
            <person name="Willems A."/>
        </authorList>
    </citation>
    <scope>NUCLEOTIDE SEQUENCE [LARGE SCALE GENOMIC DNA]</scope>
    <source>
        <strain evidence="20 23">LMG 24856</strain>
    </source>
</reference>
<reference evidence="22" key="2">
    <citation type="submission" date="2016-11" db="EMBL/GenBank/DDBJ databases">
        <authorList>
            <person name="Varghese N."/>
            <person name="Submissions S."/>
        </authorList>
    </citation>
    <scope>NUCLEOTIDE SEQUENCE [LARGE SCALE GENOMIC DNA]</scope>
    <source>
        <strain evidence="22">DSM 19859</strain>
    </source>
</reference>
<evidence type="ECO:0000256" key="12">
    <source>
        <dbReference type="ARBA" id="ARBA00023136"/>
    </source>
</evidence>
<keyword evidence="3" id="KW-1003">Cell membrane</keyword>
<protein>
    <submittedName>
        <fullName evidence="21">Diacylglycerol kinase (ATP)</fullName>
    </submittedName>
</protein>
<evidence type="ECO:0000256" key="13">
    <source>
        <dbReference type="ARBA" id="ARBA00023209"/>
    </source>
</evidence>
<gene>
    <name evidence="20" type="ORF">DSM01_1326</name>
    <name evidence="21" type="ORF">SAMN04487999_2033</name>
</gene>
<evidence type="ECO:0000256" key="9">
    <source>
        <dbReference type="ARBA" id="ARBA00022840"/>
    </source>
</evidence>
<feature type="binding site" evidence="18">
    <location>
        <position position="32"/>
    </location>
    <ligand>
        <name>a divalent metal cation</name>
        <dbReference type="ChEBI" id="CHEBI:60240"/>
    </ligand>
</feature>
<dbReference type="EMBL" id="FQXT01000003">
    <property type="protein sequence ID" value="SHI08622.1"/>
    <property type="molecule type" value="Genomic_DNA"/>
</dbReference>
<evidence type="ECO:0000256" key="4">
    <source>
        <dbReference type="ARBA" id="ARBA00022516"/>
    </source>
</evidence>
<keyword evidence="23" id="KW-1185">Reference proteome</keyword>
<dbReference type="OrthoDB" id="1493837at2"/>
<evidence type="ECO:0000256" key="5">
    <source>
        <dbReference type="ARBA" id="ARBA00022679"/>
    </source>
</evidence>
<evidence type="ECO:0000256" key="3">
    <source>
        <dbReference type="ARBA" id="ARBA00022475"/>
    </source>
</evidence>
<keyword evidence="5" id="KW-0808">Transferase</keyword>
<dbReference type="PANTHER" id="PTHR34299">
    <property type="entry name" value="DIACYLGLYCEROL KINASE"/>
    <property type="match status" value="1"/>
</dbReference>
<evidence type="ECO:0000256" key="19">
    <source>
        <dbReference type="SAM" id="Phobius"/>
    </source>
</evidence>
<dbReference type="GO" id="GO:0046872">
    <property type="term" value="F:metal ion binding"/>
    <property type="evidence" value="ECO:0007669"/>
    <property type="project" value="UniProtKB-KW"/>
</dbReference>
<keyword evidence="8 21" id="KW-0418">Kinase</keyword>
<dbReference type="Proteomes" id="UP000184240">
    <property type="component" value="Unassembled WGS sequence"/>
</dbReference>
<evidence type="ECO:0000313" key="20">
    <source>
        <dbReference type="EMBL" id="RXG30576.1"/>
    </source>
</evidence>
<evidence type="ECO:0000256" key="16">
    <source>
        <dbReference type="PIRSR" id="PIRSR600829-2"/>
    </source>
</evidence>
<feature type="binding site" evidence="17">
    <location>
        <begin position="98"/>
        <end position="99"/>
    </location>
    <ligand>
        <name>ATP</name>
        <dbReference type="ChEBI" id="CHEBI:30616"/>
    </ligand>
</feature>
<evidence type="ECO:0000256" key="14">
    <source>
        <dbReference type="ARBA" id="ARBA00023264"/>
    </source>
</evidence>
<comment type="cofactor">
    <cofactor evidence="18">
        <name>Mg(2+)</name>
        <dbReference type="ChEBI" id="CHEBI:18420"/>
    </cofactor>
    <text evidence="18">Mn(2+), Zn(2+), Cd(2+) and Co(2+) support activity to lesser extents.</text>
</comment>
<evidence type="ECO:0000256" key="17">
    <source>
        <dbReference type="PIRSR" id="PIRSR600829-3"/>
    </source>
</evidence>
<dbReference type="EMBL" id="QOVN01000002">
    <property type="protein sequence ID" value="RXG30576.1"/>
    <property type="molecule type" value="Genomic_DNA"/>
</dbReference>
<dbReference type="GO" id="GO:0008654">
    <property type="term" value="P:phospholipid biosynthetic process"/>
    <property type="evidence" value="ECO:0007669"/>
    <property type="project" value="UniProtKB-KW"/>
</dbReference>
<dbReference type="GO" id="GO:0005524">
    <property type="term" value="F:ATP binding"/>
    <property type="evidence" value="ECO:0007669"/>
    <property type="project" value="UniProtKB-KW"/>
</dbReference>
<keyword evidence="4" id="KW-0444">Lipid biosynthesis</keyword>
<name>A0A1M5Y9G6_9FLAO</name>
<accession>A0A1M5Y9G6</accession>
<comment type="subcellular location">
    <subcellularLocation>
        <location evidence="1">Cell membrane</location>
        <topology evidence="1">Multi-pass membrane protein</topology>
    </subcellularLocation>
</comment>
<evidence type="ECO:0000313" key="21">
    <source>
        <dbReference type="EMBL" id="SHI08622.1"/>
    </source>
</evidence>
<evidence type="ECO:0000256" key="10">
    <source>
        <dbReference type="ARBA" id="ARBA00022989"/>
    </source>
</evidence>
<evidence type="ECO:0000256" key="2">
    <source>
        <dbReference type="ARBA" id="ARBA00005967"/>
    </source>
</evidence>
<dbReference type="Gene3D" id="1.10.287.3610">
    <property type="match status" value="1"/>
</dbReference>
<keyword evidence="7 17" id="KW-0547">Nucleotide-binding</keyword>
<keyword evidence="14" id="KW-1208">Phospholipid metabolism</keyword>
<dbReference type="Proteomes" id="UP000290037">
    <property type="component" value="Unassembled WGS sequence"/>
</dbReference>
<keyword evidence="18" id="KW-0460">Magnesium</keyword>
<keyword evidence="10 19" id="KW-1133">Transmembrane helix</keyword>
<dbReference type="InterPro" id="IPR036945">
    <property type="entry name" value="DAGK_sf"/>
</dbReference>